<sequence length="107" mass="11607">MVPTSFQYPLNGYAINLLPLFNILGIISFPKSLLEFLSFSSSLKNFFKILQLNIYIPIDALVLLGTLGFSSNSYIELSALVFIIPNLLASSIGTSITAIVASALFSL</sequence>
<name>A0A644YIZ6_9ZZZZ</name>
<organism evidence="2">
    <name type="scientific">bioreactor metagenome</name>
    <dbReference type="NCBI Taxonomy" id="1076179"/>
    <lineage>
        <taxon>unclassified sequences</taxon>
        <taxon>metagenomes</taxon>
        <taxon>ecological metagenomes</taxon>
    </lineage>
</organism>
<gene>
    <name evidence="2" type="ORF">SDC9_74830</name>
</gene>
<keyword evidence="1" id="KW-0472">Membrane</keyword>
<protein>
    <submittedName>
        <fullName evidence="2">Uncharacterized protein</fullName>
    </submittedName>
</protein>
<dbReference type="AlphaFoldDB" id="A0A644YIZ6"/>
<feature type="transmembrane region" description="Helical" evidence="1">
    <location>
        <begin position="12"/>
        <end position="34"/>
    </location>
</feature>
<accession>A0A644YIZ6</accession>
<comment type="caution">
    <text evidence="2">The sequence shown here is derived from an EMBL/GenBank/DDBJ whole genome shotgun (WGS) entry which is preliminary data.</text>
</comment>
<feature type="transmembrane region" description="Helical" evidence="1">
    <location>
        <begin position="46"/>
        <end position="67"/>
    </location>
</feature>
<evidence type="ECO:0000313" key="2">
    <source>
        <dbReference type="EMBL" id="MPM28309.1"/>
    </source>
</evidence>
<proteinExistence type="predicted"/>
<keyword evidence="1" id="KW-0812">Transmembrane</keyword>
<dbReference type="EMBL" id="VSSQ01005219">
    <property type="protein sequence ID" value="MPM28309.1"/>
    <property type="molecule type" value="Genomic_DNA"/>
</dbReference>
<feature type="transmembrane region" description="Helical" evidence="1">
    <location>
        <begin position="79"/>
        <end position="105"/>
    </location>
</feature>
<keyword evidence="1" id="KW-1133">Transmembrane helix</keyword>
<reference evidence="2" key="1">
    <citation type="submission" date="2019-08" db="EMBL/GenBank/DDBJ databases">
        <authorList>
            <person name="Kucharzyk K."/>
            <person name="Murdoch R.W."/>
            <person name="Higgins S."/>
            <person name="Loffler F."/>
        </authorList>
    </citation>
    <scope>NUCLEOTIDE SEQUENCE</scope>
</reference>
<evidence type="ECO:0000256" key="1">
    <source>
        <dbReference type="SAM" id="Phobius"/>
    </source>
</evidence>